<keyword evidence="5" id="KW-0560">Oxidoreductase</keyword>
<dbReference type="GO" id="GO:0045329">
    <property type="term" value="P:carnitine biosynthetic process"/>
    <property type="evidence" value="ECO:0007669"/>
    <property type="project" value="TreeGrafter"/>
</dbReference>
<keyword evidence="3" id="KW-0479">Metal-binding</keyword>
<dbReference type="GO" id="GO:0046872">
    <property type="term" value="F:metal ion binding"/>
    <property type="evidence" value="ECO:0007669"/>
    <property type="project" value="UniProtKB-KW"/>
</dbReference>
<evidence type="ECO:0000256" key="4">
    <source>
        <dbReference type="ARBA" id="ARBA00022964"/>
    </source>
</evidence>
<evidence type="ECO:0000256" key="7">
    <source>
        <dbReference type="SAM" id="MobiDB-lite"/>
    </source>
</evidence>
<evidence type="ECO:0000259" key="8">
    <source>
        <dbReference type="Pfam" id="PF02668"/>
    </source>
</evidence>
<accession>A0A640SLN9</accession>
<evidence type="ECO:0000313" key="10">
    <source>
        <dbReference type="Proteomes" id="UP000435837"/>
    </source>
</evidence>
<keyword evidence="4" id="KW-0223">Dioxygenase</keyword>
<comment type="cofactor">
    <cofactor evidence="1">
        <name>Fe(2+)</name>
        <dbReference type="ChEBI" id="CHEBI:29033"/>
    </cofactor>
</comment>
<dbReference type="PANTHER" id="PTHR10696:SF25">
    <property type="entry name" value="OXIDOREDUCTASE AIM17-RELATED"/>
    <property type="match status" value="1"/>
</dbReference>
<proteinExistence type="inferred from homology"/>
<dbReference type="OrthoDB" id="3540068at2"/>
<dbReference type="SUPFAM" id="SSF51197">
    <property type="entry name" value="Clavaminate synthase-like"/>
    <property type="match status" value="1"/>
</dbReference>
<evidence type="ECO:0000256" key="1">
    <source>
        <dbReference type="ARBA" id="ARBA00001954"/>
    </source>
</evidence>
<gene>
    <name evidence="9" type="ORF">Scani_79300</name>
</gene>
<dbReference type="Pfam" id="PF02668">
    <property type="entry name" value="TauD"/>
    <property type="match status" value="1"/>
</dbReference>
<reference evidence="9 10" key="1">
    <citation type="submission" date="2019-12" db="EMBL/GenBank/DDBJ databases">
        <title>Whole genome shotgun sequence of Streptomyces caniferus NBRC 15389.</title>
        <authorList>
            <person name="Ichikawa N."/>
            <person name="Kimura A."/>
            <person name="Kitahashi Y."/>
            <person name="Komaki H."/>
            <person name="Tamura T."/>
        </authorList>
    </citation>
    <scope>NUCLEOTIDE SEQUENCE [LARGE SCALE GENOMIC DNA]</scope>
    <source>
        <strain evidence="9 10">NBRC 15389</strain>
    </source>
</reference>
<dbReference type="GO" id="GO:0051213">
    <property type="term" value="F:dioxygenase activity"/>
    <property type="evidence" value="ECO:0007669"/>
    <property type="project" value="UniProtKB-KW"/>
</dbReference>
<sequence length="263" mass="28306">MRPGDLFAAHFLNHKAPGASAQIAEQLSKDGLVTVAGLATRDAVRAFASRIMTISVHRDSDSDGLTTIRDTPRHAGRPGFAGLGNGELDPHTERSGLPHPPRLMLLVCAQPADRGGECLLTDGRSVHADLLHHKGGEAADALSLPRTAYFGAGDGHAAQVLSPHSGGRMAIRLRFDALARWSPMVQPHLPDLKAAALRYQQPLPLKPGQGYLLDNERWLHARTAFVGDRVHWRALGNPRFDLGHGFAPALYAPQPPARVEAMS</sequence>
<dbReference type="InterPro" id="IPR003819">
    <property type="entry name" value="TauD/TfdA-like"/>
</dbReference>
<dbReference type="Proteomes" id="UP000435837">
    <property type="component" value="Unassembled WGS sequence"/>
</dbReference>
<dbReference type="RefSeq" id="WP_159482677.1">
    <property type="nucleotide sequence ID" value="NZ_BAAATH010000008.1"/>
</dbReference>
<protein>
    <recommendedName>
        <fullName evidence="8">TauD/TfdA-like domain-containing protein</fullName>
    </recommendedName>
</protein>
<dbReference type="InterPro" id="IPR042098">
    <property type="entry name" value="TauD-like_sf"/>
</dbReference>
<comment type="caution">
    <text evidence="9">The sequence shown here is derived from an EMBL/GenBank/DDBJ whole genome shotgun (WGS) entry which is preliminary data.</text>
</comment>
<dbReference type="InterPro" id="IPR050411">
    <property type="entry name" value="AlphaKG_dependent_hydroxylases"/>
</dbReference>
<feature type="domain" description="TauD/TfdA-like" evidence="8">
    <location>
        <begin position="18"/>
        <end position="234"/>
    </location>
</feature>
<evidence type="ECO:0000256" key="3">
    <source>
        <dbReference type="ARBA" id="ARBA00022723"/>
    </source>
</evidence>
<evidence type="ECO:0000256" key="2">
    <source>
        <dbReference type="ARBA" id="ARBA00008654"/>
    </source>
</evidence>
<evidence type="ECO:0000313" key="9">
    <source>
        <dbReference type="EMBL" id="GFE11662.1"/>
    </source>
</evidence>
<evidence type="ECO:0000256" key="5">
    <source>
        <dbReference type="ARBA" id="ARBA00023002"/>
    </source>
</evidence>
<organism evidence="9 10">
    <name type="scientific">Streptomyces caniferus</name>
    <dbReference type="NCBI Taxonomy" id="285557"/>
    <lineage>
        <taxon>Bacteria</taxon>
        <taxon>Bacillati</taxon>
        <taxon>Actinomycetota</taxon>
        <taxon>Actinomycetes</taxon>
        <taxon>Kitasatosporales</taxon>
        <taxon>Streptomycetaceae</taxon>
        <taxon>Streptomyces</taxon>
    </lineage>
</organism>
<dbReference type="AlphaFoldDB" id="A0A640SLN9"/>
<dbReference type="Gene3D" id="3.60.130.10">
    <property type="entry name" value="Clavaminate synthase-like"/>
    <property type="match status" value="1"/>
</dbReference>
<comment type="similarity">
    <text evidence="2">Belongs to the gamma-BBH/TMLD family.</text>
</comment>
<feature type="region of interest" description="Disordered" evidence="7">
    <location>
        <begin position="61"/>
        <end position="96"/>
    </location>
</feature>
<evidence type="ECO:0000256" key="6">
    <source>
        <dbReference type="ARBA" id="ARBA00023004"/>
    </source>
</evidence>
<name>A0A640SLN9_9ACTN</name>
<keyword evidence="6" id="KW-0408">Iron</keyword>
<dbReference type="EMBL" id="BLIN01000007">
    <property type="protein sequence ID" value="GFE11662.1"/>
    <property type="molecule type" value="Genomic_DNA"/>
</dbReference>
<dbReference type="PANTHER" id="PTHR10696">
    <property type="entry name" value="GAMMA-BUTYROBETAINE HYDROXYLASE-RELATED"/>
    <property type="match status" value="1"/>
</dbReference>